<evidence type="ECO:0000313" key="1">
    <source>
        <dbReference type="EMBL" id="MDQ0513557.1"/>
    </source>
</evidence>
<evidence type="ECO:0000313" key="2">
    <source>
        <dbReference type="Proteomes" id="UP001235094"/>
    </source>
</evidence>
<name>A0ABU0LY02_9HYPH</name>
<comment type="caution">
    <text evidence="1">The sequence shown here is derived from an EMBL/GenBank/DDBJ whole genome shotgun (WGS) entry which is preliminary data.</text>
</comment>
<dbReference type="Proteomes" id="UP001235094">
    <property type="component" value="Unassembled WGS sequence"/>
</dbReference>
<protein>
    <submittedName>
        <fullName evidence="1">Transposase</fullName>
    </submittedName>
</protein>
<keyword evidence="2" id="KW-1185">Reference proteome</keyword>
<feature type="non-terminal residue" evidence="1">
    <location>
        <position position="43"/>
    </location>
</feature>
<gene>
    <name evidence="1" type="ORF">QOZ99_004485</name>
</gene>
<organism evidence="1 2">
    <name type="scientific">Ancylobacter amanitiformis</name>
    <dbReference type="NCBI Taxonomy" id="217069"/>
    <lineage>
        <taxon>Bacteria</taxon>
        <taxon>Pseudomonadati</taxon>
        <taxon>Pseudomonadota</taxon>
        <taxon>Alphaproteobacteria</taxon>
        <taxon>Hyphomicrobiales</taxon>
        <taxon>Xanthobacteraceae</taxon>
        <taxon>Ancylobacter</taxon>
    </lineage>
</organism>
<sequence>MTCVNRFDRWRKAGHWARILRAVSASYDGDIQMIDASSIRVHQ</sequence>
<proteinExistence type="predicted"/>
<dbReference type="EMBL" id="JAUSVR010000041">
    <property type="protein sequence ID" value="MDQ0513557.1"/>
    <property type="molecule type" value="Genomic_DNA"/>
</dbReference>
<reference evidence="1 2" key="1">
    <citation type="submission" date="2023-07" db="EMBL/GenBank/DDBJ databases">
        <title>Genomic Encyclopedia of Type Strains, Phase IV (KMG-IV): sequencing the most valuable type-strain genomes for metagenomic binning, comparative biology and taxonomic classification.</title>
        <authorList>
            <person name="Goeker M."/>
        </authorList>
    </citation>
    <scope>NUCLEOTIDE SEQUENCE [LARGE SCALE GENOMIC DNA]</scope>
    <source>
        <strain evidence="1 2">DSM 15561</strain>
    </source>
</reference>
<accession>A0ABU0LY02</accession>